<dbReference type="Pfam" id="PF05050">
    <property type="entry name" value="Methyltransf_21"/>
    <property type="match status" value="1"/>
</dbReference>
<name>A0A7W6D8Z9_9HYPH</name>
<proteinExistence type="predicted"/>
<feature type="coiled-coil region" evidence="1">
    <location>
        <begin position="337"/>
        <end position="403"/>
    </location>
</feature>
<feature type="domain" description="Methyltransferase FkbM" evidence="4">
    <location>
        <begin position="25"/>
        <end position="190"/>
    </location>
</feature>
<reference evidence="5 6" key="1">
    <citation type="submission" date="2020-08" db="EMBL/GenBank/DDBJ databases">
        <title>Genomic Encyclopedia of Type Strains, Phase IV (KMG-IV): sequencing the most valuable type-strain genomes for metagenomic binning, comparative biology and taxonomic classification.</title>
        <authorList>
            <person name="Goeker M."/>
        </authorList>
    </citation>
    <scope>NUCLEOTIDE SEQUENCE [LARGE SCALE GENOMIC DNA]</scope>
    <source>
        <strain evidence="5 6">DSM 100211</strain>
    </source>
</reference>
<keyword evidence="5" id="KW-0489">Methyltransferase</keyword>
<feature type="region of interest" description="Disordered" evidence="2">
    <location>
        <begin position="428"/>
        <end position="456"/>
    </location>
</feature>
<dbReference type="Proteomes" id="UP000574761">
    <property type="component" value="Unassembled WGS sequence"/>
</dbReference>
<keyword evidence="5" id="KW-0808">Transferase</keyword>
<feature type="compositionally biased region" description="Basic residues" evidence="2">
    <location>
        <begin position="428"/>
        <end position="438"/>
    </location>
</feature>
<evidence type="ECO:0000313" key="6">
    <source>
        <dbReference type="Proteomes" id="UP000574761"/>
    </source>
</evidence>
<feature type="region of interest" description="Disordered" evidence="2">
    <location>
        <begin position="1067"/>
        <end position="1091"/>
    </location>
</feature>
<dbReference type="InterPro" id="IPR001173">
    <property type="entry name" value="Glyco_trans_2-like"/>
</dbReference>
<dbReference type="AlphaFoldDB" id="A0A7W6D8Z9"/>
<dbReference type="Pfam" id="PF00535">
    <property type="entry name" value="Glycos_transf_2"/>
    <property type="match status" value="1"/>
</dbReference>
<dbReference type="InterPro" id="IPR029063">
    <property type="entry name" value="SAM-dependent_MTases_sf"/>
</dbReference>
<dbReference type="InterPro" id="IPR006342">
    <property type="entry name" value="FkbM_mtfrase"/>
</dbReference>
<feature type="domain" description="Glycosyltransferase 2-like" evidence="3">
    <location>
        <begin position="673"/>
        <end position="786"/>
    </location>
</feature>
<organism evidence="5 6">
    <name type="scientific">Mycoplana azooxidifex</name>
    <dbReference type="NCBI Taxonomy" id="1636188"/>
    <lineage>
        <taxon>Bacteria</taxon>
        <taxon>Pseudomonadati</taxon>
        <taxon>Pseudomonadota</taxon>
        <taxon>Alphaproteobacteria</taxon>
        <taxon>Hyphomicrobiales</taxon>
        <taxon>Rhizobiaceae</taxon>
        <taxon>Mycoplana</taxon>
    </lineage>
</organism>
<dbReference type="PANTHER" id="PTHR22916:SF64">
    <property type="entry name" value="TRANSFERASE, PUTATIVE-RELATED"/>
    <property type="match status" value="1"/>
</dbReference>
<protein>
    <submittedName>
        <fullName evidence="5">FkbM family methyltransferase</fullName>
    </submittedName>
</protein>
<dbReference type="RefSeq" id="WP_183801789.1">
    <property type="nucleotide sequence ID" value="NZ_JACIEE010000003.1"/>
</dbReference>
<dbReference type="Gene3D" id="1.20.5.490">
    <property type="entry name" value="Single helix bin"/>
    <property type="match status" value="1"/>
</dbReference>
<evidence type="ECO:0000256" key="1">
    <source>
        <dbReference type="SAM" id="Coils"/>
    </source>
</evidence>
<dbReference type="GO" id="GO:0032259">
    <property type="term" value="P:methylation"/>
    <property type="evidence" value="ECO:0007669"/>
    <property type="project" value="UniProtKB-KW"/>
</dbReference>
<evidence type="ECO:0000313" key="5">
    <source>
        <dbReference type="EMBL" id="MBB3976425.1"/>
    </source>
</evidence>
<keyword evidence="6" id="KW-1185">Reference proteome</keyword>
<dbReference type="InterPro" id="IPR029044">
    <property type="entry name" value="Nucleotide-diphossugar_trans"/>
</dbReference>
<dbReference type="CDD" id="cd00761">
    <property type="entry name" value="Glyco_tranf_GTA_type"/>
    <property type="match status" value="1"/>
</dbReference>
<dbReference type="GO" id="GO:0016758">
    <property type="term" value="F:hexosyltransferase activity"/>
    <property type="evidence" value="ECO:0007669"/>
    <property type="project" value="UniProtKB-ARBA"/>
</dbReference>
<dbReference type="NCBIfam" id="TIGR01444">
    <property type="entry name" value="fkbM_fam"/>
    <property type="match status" value="1"/>
</dbReference>
<sequence>MADTVEQFIRDIEPFFYRRNVTYVDVGAFDGAVSTKFLTSSLSIGEAHLIEPNPQSFERLKQTMQEMSGIGSLNLYNTAIGERQTTTTMKMTRVIGTSDSPGPEAKSDNTFEVECLTLDEISDRFVNGEISILKVDVEGLERNALAGARALLAEGRVDVLYIEAGADPQGTQRCFYRDINDIMLGHDYRIFRIYEQTHDWIEDSPLLRRMSIAYLSPRFAEIHPYRLTRELFEAQRALEGARSDLAAESKRATQLESWNKKLKKQFEQGVAASKQKAAVLHEQVKSQRAALSAEAKRTAQLESGNIKLNRLLARAETLWKSKASTLQVKLAYGKDTIEGLKKQADEDRQAIEALAETARKTKVRARNEVARLQESLARKEDRITELNKQLERKSAEVQSLKAKIDSIYTSVSWRLAAPVRVISGGLRRLRPKGPKKSKAIAAKSVGTEPKSKKSVPAVVGEAASTVAEAPFLNTPKKEKSTAAKQKKPVSTGKKGSRSSHARQLDDRLWGGFSRYALADLEAVKRSSSTNTAEIADAAKALACWYTAENDFPRGRENAALARSILNDKARKEHVLVEAHCLVRMGDGASARQLLAPLLETYPDDPNVLFAMASTYIGSDESSDADDTRLSWINRVYKQANLLPLAKADAGGALTIANLTTPEPETVDHDAKVSIIVPAFNAAASLTFTLDSIRRQSWRNIEVLVVDDCSTDETLSVAEAYAEVDPRFRVARLDKNQGSYVARNKALELAVGDFVTVHDTGDWSHPQKIEIQARHLLDNERVIANHTKWARAFDNLFFGGKFRRKDKILDWNPSSVFFRRELLEKVSGWDGTRISADAEFVRRIQLSSPGHSIVSAFDAAPLALGLDTPSSLTKASATHGRTIYHGLRREYREASDHWHAQASPDALGLDTKARTRPFPAPGAILPDRDIPIECDVVLIDDFNRSDEVRERARDHVSRAEAAGRSMALFHWKQYEADPTKPLAAQIRQLAFDGRVRIIAPGEEVRTRLLVVGSPSVTRHMIDLTPRIEFKELLVLADDKEDIDTQADENRREAFGAVGRRIAASEIDYGMPDEVPLPQASSESDTDSSERVE</sequence>
<dbReference type="Gene3D" id="3.40.50.150">
    <property type="entry name" value="Vaccinia Virus protein VP39"/>
    <property type="match status" value="1"/>
</dbReference>
<accession>A0A7W6D8Z9</accession>
<gene>
    <name evidence="5" type="ORF">GGQ64_001614</name>
</gene>
<dbReference type="GO" id="GO:0008168">
    <property type="term" value="F:methyltransferase activity"/>
    <property type="evidence" value="ECO:0007669"/>
    <property type="project" value="UniProtKB-KW"/>
</dbReference>
<evidence type="ECO:0000256" key="2">
    <source>
        <dbReference type="SAM" id="MobiDB-lite"/>
    </source>
</evidence>
<evidence type="ECO:0000259" key="4">
    <source>
        <dbReference type="Pfam" id="PF05050"/>
    </source>
</evidence>
<feature type="region of interest" description="Disordered" evidence="2">
    <location>
        <begin position="470"/>
        <end position="503"/>
    </location>
</feature>
<keyword evidence="1" id="KW-0175">Coiled coil</keyword>
<dbReference type="SUPFAM" id="SSF53448">
    <property type="entry name" value="Nucleotide-diphospho-sugar transferases"/>
    <property type="match status" value="1"/>
</dbReference>
<dbReference type="SUPFAM" id="SSF53335">
    <property type="entry name" value="S-adenosyl-L-methionine-dependent methyltransferases"/>
    <property type="match status" value="1"/>
</dbReference>
<dbReference type="Gene3D" id="3.90.550.10">
    <property type="entry name" value="Spore Coat Polysaccharide Biosynthesis Protein SpsA, Chain A"/>
    <property type="match status" value="1"/>
</dbReference>
<dbReference type="PANTHER" id="PTHR22916">
    <property type="entry name" value="GLYCOSYLTRANSFERASE"/>
    <property type="match status" value="1"/>
</dbReference>
<comment type="caution">
    <text evidence="5">The sequence shown here is derived from an EMBL/GenBank/DDBJ whole genome shotgun (WGS) entry which is preliminary data.</text>
</comment>
<dbReference type="EMBL" id="JACIEE010000003">
    <property type="protein sequence ID" value="MBB3976425.1"/>
    <property type="molecule type" value="Genomic_DNA"/>
</dbReference>
<evidence type="ECO:0000259" key="3">
    <source>
        <dbReference type="Pfam" id="PF00535"/>
    </source>
</evidence>